<dbReference type="KEGG" id="cmag:CBW24_03870"/>
<organism evidence="2 3">
    <name type="scientific">Pacificitalea manganoxidans</name>
    <dbReference type="NCBI Taxonomy" id="1411902"/>
    <lineage>
        <taxon>Bacteria</taxon>
        <taxon>Pseudomonadati</taxon>
        <taxon>Pseudomonadota</taxon>
        <taxon>Alphaproteobacteria</taxon>
        <taxon>Rhodobacterales</taxon>
        <taxon>Paracoccaceae</taxon>
        <taxon>Pacificitalea</taxon>
    </lineage>
</organism>
<gene>
    <name evidence="2" type="ORF">CBW24_03870</name>
</gene>
<dbReference type="SUPFAM" id="SSF50475">
    <property type="entry name" value="FMN-binding split barrel"/>
    <property type="match status" value="1"/>
</dbReference>
<protein>
    <submittedName>
        <fullName evidence="2">Pyridoxamine 5-phosphate oxidase</fullName>
    </submittedName>
</protein>
<dbReference type="OrthoDB" id="9814594at2"/>
<dbReference type="RefSeq" id="WP_097372739.1">
    <property type="nucleotide sequence ID" value="NZ_CP021404.1"/>
</dbReference>
<name>A0A291LWV5_9RHOB</name>
<evidence type="ECO:0000313" key="2">
    <source>
        <dbReference type="EMBL" id="ATI41223.1"/>
    </source>
</evidence>
<accession>A0A291LWV5</accession>
<dbReference type="EMBL" id="CP021404">
    <property type="protein sequence ID" value="ATI41223.1"/>
    <property type="molecule type" value="Genomic_DNA"/>
</dbReference>
<dbReference type="AlphaFoldDB" id="A0A291LWV5"/>
<dbReference type="InterPro" id="IPR055343">
    <property type="entry name" value="CREG_beta-barrel"/>
</dbReference>
<dbReference type="InterPro" id="IPR012349">
    <property type="entry name" value="Split_barrel_FMN-bd"/>
</dbReference>
<evidence type="ECO:0000313" key="3">
    <source>
        <dbReference type="Proteomes" id="UP000219050"/>
    </source>
</evidence>
<feature type="domain" description="CREG-like beta-barrel" evidence="1">
    <location>
        <begin position="11"/>
        <end position="156"/>
    </location>
</feature>
<dbReference type="Gene3D" id="2.30.110.10">
    <property type="entry name" value="Electron Transport, Fmn-binding Protein, Chain A"/>
    <property type="match status" value="1"/>
</dbReference>
<dbReference type="Pfam" id="PF13883">
    <property type="entry name" value="CREG_beta-barrel"/>
    <property type="match status" value="1"/>
</dbReference>
<sequence length="164" mass="17398">MPDAALGPLRPTDDDARAQARDLIDTARFAALGVLSDGVPMVSRVALATDACGTPVSLISDLALHTAALRATPACSLLLGEPGAKGDPLTHPRLTLQARAEFIARDSADHPRLRARYLDLRPKSALYLDFADFNFVRFVPAAAMLNGGFGRAFHLTPADLAPRG</sequence>
<keyword evidence="3" id="KW-1185">Reference proteome</keyword>
<reference evidence="2 3" key="1">
    <citation type="submission" date="2017-05" db="EMBL/GenBank/DDBJ databases">
        <title>Comparative genomic and metabolic analysis of manganese-oxidizing mechanisms in Celeribater manganoxidans DY25T: its adaption to the environment of polymetallic nodule.</title>
        <authorList>
            <person name="Wang X."/>
        </authorList>
    </citation>
    <scope>NUCLEOTIDE SEQUENCE [LARGE SCALE GENOMIC DNA]</scope>
    <source>
        <strain evidence="2 3">DY25</strain>
    </source>
</reference>
<proteinExistence type="predicted"/>
<evidence type="ECO:0000259" key="1">
    <source>
        <dbReference type="Pfam" id="PF13883"/>
    </source>
</evidence>
<dbReference type="Proteomes" id="UP000219050">
    <property type="component" value="Chromosome"/>
</dbReference>